<reference evidence="7" key="1">
    <citation type="submission" date="2016-10" db="EMBL/GenBank/DDBJ databases">
        <authorList>
            <person name="Varghese N."/>
            <person name="Submissions S."/>
        </authorList>
    </citation>
    <scope>NUCLEOTIDE SEQUENCE [LARGE SCALE GENOMIC DNA]</scope>
    <source>
        <strain evidence="7">DSM 44437</strain>
    </source>
</reference>
<dbReference type="AlphaFoldDB" id="A0A1H9PMJ7"/>
<dbReference type="CDD" id="cd01335">
    <property type="entry name" value="Radical_SAM"/>
    <property type="match status" value="1"/>
</dbReference>
<sequence length="368" mass="39694">MRLVRGENGWWCIGRSATALLPDRLVENGDLTAEGREQLNAMGIDVVQAPDHYSLTVVTSTGCNLGCSYCFQNTPDGRRRIAPARLDARTVARCVEFTEKKMAELGVRRLELLLFGGEPLLNPAGCLQVLRAFGARMPVTASMISNGVLLTPRTAARLHEAGLGHLQVTLDGERDRHDRTRVTRGGRPTFDLILANVASAQRHTGLRFTVRVNVTPDVLPHLGTLLDQAAAVLDVPGTNLAIAPVLDYGAGVPAPDARAAEQAVQACARAAELGFRLVRPRDDHCDFCSEADGRLGAVVAPDGTLFSCWDAVGENDLAVGELDSGYSNESRARWRRCGGELPRTQAFSDALDAGVLDVIRARKEVTRP</sequence>
<name>A0A1H9PMJ7_9PSEU</name>
<feature type="domain" description="Radical SAM core" evidence="5">
    <location>
        <begin position="49"/>
        <end position="281"/>
    </location>
</feature>
<keyword evidence="7" id="KW-1185">Reference proteome</keyword>
<dbReference type="InterPro" id="IPR007197">
    <property type="entry name" value="rSAM"/>
</dbReference>
<evidence type="ECO:0000313" key="6">
    <source>
        <dbReference type="EMBL" id="SER49035.1"/>
    </source>
</evidence>
<evidence type="ECO:0000256" key="4">
    <source>
        <dbReference type="ARBA" id="ARBA00023014"/>
    </source>
</evidence>
<evidence type="ECO:0000256" key="3">
    <source>
        <dbReference type="ARBA" id="ARBA00023004"/>
    </source>
</evidence>
<dbReference type="OrthoDB" id="9782387at2"/>
<dbReference type="GO" id="GO:0016491">
    <property type="term" value="F:oxidoreductase activity"/>
    <property type="evidence" value="ECO:0007669"/>
    <property type="project" value="InterPro"/>
</dbReference>
<dbReference type="Pfam" id="PF04055">
    <property type="entry name" value="Radical_SAM"/>
    <property type="match status" value="1"/>
</dbReference>
<dbReference type="UniPathway" id="UPA00782"/>
<keyword evidence="2" id="KW-0479">Metal-binding</keyword>
<keyword evidence="3" id="KW-0408">Iron</keyword>
<dbReference type="InterPro" id="IPR023867">
    <property type="entry name" value="Sulphatase_maturase_rSAM"/>
</dbReference>
<evidence type="ECO:0000256" key="1">
    <source>
        <dbReference type="ARBA" id="ARBA00022691"/>
    </source>
</evidence>
<protein>
    <recommendedName>
        <fullName evidence="5">Radical SAM core domain-containing protein</fullName>
    </recommendedName>
</protein>
<gene>
    <name evidence="6" type="ORF">SAMN04488000_109168</name>
</gene>
<dbReference type="Proteomes" id="UP000199503">
    <property type="component" value="Unassembled WGS sequence"/>
</dbReference>
<dbReference type="SUPFAM" id="SSF102114">
    <property type="entry name" value="Radical SAM enzymes"/>
    <property type="match status" value="1"/>
</dbReference>
<dbReference type="STRING" id="65499.SAMN04488000_109168"/>
<dbReference type="RefSeq" id="WP_143091674.1">
    <property type="nucleotide sequence ID" value="NZ_FOFV01000009.1"/>
</dbReference>
<dbReference type="GO" id="GO:0046872">
    <property type="term" value="F:metal ion binding"/>
    <property type="evidence" value="ECO:0007669"/>
    <property type="project" value="UniProtKB-KW"/>
</dbReference>
<dbReference type="SFLD" id="SFLDS00029">
    <property type="entry name" value="Radical_SAM"/>
    <property type="match status" value="1"/>
</dbReference>
<dbReference type="PANTHER" id="PTHR43273:SF8">
    <property type="entry name" value="RADICAL SAM DOMAIN PROTEIN"/>
    <property type="match status" value="1"/>
</dbReference>
<dbReference type="Gene3D" id="3.20.20.70">
    <property type="entry name" value="Aldolase class I"/>
    <property type="match status" value="1"/>
</dbReference>
<evidence type="ECO:0000259" key="5">
    <source>
        <dbReference type="PROSITE" id="PS51918"/>
    </source>
</evidence>
<dbReference type="InterPro" id="IPR058240">
    <property type="entry name" value="rSAM_sf"/>
</dbReference>
<accession>A0A1H9PMJ7</accession>
<dbReference type="SFLD" id="SFLDG01067">
    <property type="entry name" value="SPASM/twitch_domain_containing"/>
    <property type="match status" value="1"/>
</dbReference>
<dbReference type="GO" id="GO:0051536">
    <property type="term" value="F:iron-sulfur cluster binding"/>
    <property type="evidence" value="ECO:0007669"/>
    <property type="project" value="UniProtKB-KW"/>
</dbReference>
<dbReference type="PANTHER" id="PTHR43273">
    <property type="entry name" value="ANAEROBIC SULFATASE-MATURATING ENZYME HOMOLOG ASLB-RELATED"/>
    <property type="match status" value="1"/>
</dbReference>
<proteinExistence type="predicted"/>
<dbReference type="EMBL" id="FOFV01000009">
    <property type="protein sequence ID" value="SER49035.1"/>
    <property type="molecule type" value="Genomic_DNA"/>
</dbReference>
<dbReference type="PROSITE" id="PS51918">
    <property type="entry name" value="RADICAL_SAM"/>
    <property type="match status" value="1"/>
</dbReference>
<dbReference type="InterPro" id="IPR013785">
    <property type="entry name" value="Aldolase_TIM"/>
</dbReference>
<organism evidence="6 7">
    <name type="scientific">Lentzea albida</name>
    <dbReference type="NCBI Taxonomy" id="65499"/>
    <lineage>
        <taxon>Bacteria</taxon>
        <taxon>Bacillati</taxon>
        <taxon>Actinomycetota</taxon>
        <taxon>Actinomycetes</taxon>
        <taxon>Pseudonocardiales</taxon>
        <taxon>Pseudonocardiaceae</taxon>
        <taxon>Lentzea</taxon>
    </lineage>
</organism>
<evidence type="ECO:0000256" key="2">
    <source>
        <dbReference type="ARBA" id="ARBA00022723"/>
    </source>
</evidence>
<keyword evidence="1" id="KW-0949">S-adenosyl-L-methionine</keyword>
<evidence type="ECO:0000313" key="7">
    <source>
        <dbReference type="Proteomes" id="UP000199503"/>
    </source>
</evidence>
<keyword evidence="4" id="KW-0411">Iron-sulfur</keyword>